<dbReference type="RefSeq" id="WP_134336689.1">
    <property type="nucleotide sequence ID" value="NZ_BMCZ01000002.1"/>
</dbReference>
<evidence type="ECO:0000313" key="3">
    <source>
        <dbReference type="EMBL" id="TEW65823.1"/>
    </source>
</evidence>
<keyword evidence="1" id="KW-0472">Membrane</keyword>
<sequence length="107" mass="11716">MNDKQNSYESIKSDVKGAATGLFFVGGLIFLVIVLLSIIVAVKNSGFDLGLKTILIIGLTILLGLIVFSSKARQWILGGWLIFLVACIVLPMFALAFYFFYTAFTSK</sequence>
<protein>
    <submittedName>
        <fullName evidence="2">Membrane protein</fullName>
    </submittedName>
</protein>
<reference evidence="3 4" key="1">
    <citation type="journal article" date="2016" name="Int. J. Syst. Evol. Microbiol.">
        <title>Proposal of Mucilaginibacter phyllosphaerae sp. nov. isolated from the phyllosphere of Galium album.</title>
        <authorList>
            <person name="Aydogan E.L."/>
            <person name="Busse H.J."/>
            <person name="Moser G."/>
            <person name="Muller C."/>
            <person name="Kampfer P."/>
            <person name="Glaeser S.P."/>
        </authorList>
    </citation>
    <scope>NUCLEOTIDE SEQUENCE [LARGE SCALE GENOMIC DNA]</scope>
    <source>
        <strain evidence="3 4">PP-F2FG21</strain>
    </source>
</reference>
<dbReference type="AlphaFoldDB" id="A0A4Y8ABB9"/>
<dbReference type="Proteomes" id="UP000583101">
    <property type="component" value="Unassembled WGS sequence"/>
</dbReference>
<accession>A0A4Y8ABB9</accession>
<feature type="transmembrane region" description="Helical" evidence="1">
    <location>
        <begin position="49"/>
        <end position="68"/>
    </location>
</feature>
<reference evidence="2 5" key="3">
    <citation type="submission" date="2020-08" db="EMBL/GenBank/DDBJ databases">
        <title>Genomic Encyclopedia of Type Strains, Phase IV (KMG-IV): sequencing the most valuable type-strain genomes for metagenomic binning, comparative biology and taxonomic classification.</title>
        <authorList>
            <person name="Goeker M."/>
        </authorList>
    </citation>
    <scope>NUCLEOTIDE SEQUENCE [LARGE SCALE GENOMIC DNA]</scope>
    <source>
        <strain evidence="2 5">DSM 100995</strain>
    </source>
</reference>
<evidence type="ECO:0000313" key="2">
    <source>
        <dbReference type="EMBL" id="MBB3969390.1"/>
    </source>
</evidence>
<comment type="caution">
    <text evidence="3">The sequence shown here is derived from an EMBL/GenBank/DDBJ whole genome shotgun (WGS) entry which is preliminary data.</text>
</comment>
<evidence type="ECO:0000256" key="1">
    <source>
        <dbReference type="SAM" id="Phobius"/>
    </source>
</evidence>
<dbReference type="Proteomes" id="UP000297248">
    <property type="component" value="Unassembled WGS sequence"/>
</dbReference>
<dbReference type="EMBL" id="SNQG01000004">
    <property type="protein sequence ID" value="TEW65823.1"/>
    <property type="molecule type" value="Genomic_DNA"/>
</dbReference>
<feature type="transmembrane region" description="Helical" evidence="1">
    <location>
        <begin position="21"/>
        <end position="43"/>
    </location>
</feature>
<dbReference type="EMBL" id="JACIEG010000003">
    <property type="protein sequence ID" value="MBB3969390.1"/>
    <property type="molecule type" value="Genomic_DNA"/>
</dbReference>
<feature type="transmembrane region" description="Helical" evidence="1">
    <location>
        <begin position="80"/>
        <end position="101"/>
    </location>
</feature>
<keyword evidence="5" id="KW-1185">Reference proteome</keyword>
<name>A0A4Y8ABB9_9SPHI</name>
<organism evidence="3 4">
    <name type="scientific">Mucilaginibacter phyllosphaerae</name>
    <dbReference type="NCBI Taxonomy" id="1812349"/>
    <lineage>
        <taxon>Bacteria</taxon>
        <taxon>Pseudomonadati</taxon>
        <taxon>Bacteroidota</taxon>
        <taxon>Sphingobacteriia</taxon>
        <taxon>Sphingobacteriales</taxon>
        <taxon>Sphingobacteriaceae</taxon>
        <taxon>Mucilaginibacter</taxon>
    </lineage>
</organism>
<evidence type="ECO:0000313" key="4">
    <source>
        <dbReference type="Proteomes" id="UP000297248"/>
    </source>
</evidence>
<proteinExistence type="predicted"/>
<keyword evidence="1" id="KW-0812">Transmembrane</keyword>
<reference evidence="3" key="2">
    <citation type="submission" date="2019-03" db="EMBL/GenBank/DDBJ databases">
        <authorList>
            <person name="Yan Y.-Q."/>
            <person name="Du Z.-J."/>
        </authorList>
    </citation>
    <scope>NUCLEOTIDE SEQUENCE</scope>
    <source>
        <strain evidence="3">PP-F2FG21</strain>
    </source>
</reference>
<gene>
    <name evidence="3" type="ORF">E2R65_11840</name>
    <name evidence="2" type="ORF">GGR35_001993</name>
</gene>
<evidence type="ECO:0000313" key="5">
    <source>
        <dbReference type="Proteomes" id="UP000583101"/>
    </source>
</evidence>
<keyword evidence="1" id="KW-1133">Transmembrane helix</keyword>